<proteinExistence type="predicted"/>
<dbReference type="Proteomes" id="UP000239898">
    <property type="component" value="Unassembled WGS sequence"/>
</dbReference>
<protein>
    <recommendedName>
        <fullName evidence="2">Transposase IS116/IS110/IS902 C-terminal domain-containing protein</fullName>
    </recommendedName>
</protein>
<organism evidence="3 4">
    <name type="scientific">Xanthomonas theicola</name>
    <dbReference type="NCBI Taxonomy" id="56464"/>
    <lineage>
        <taxon>Bacteria</taxon>
        <taxon>Pseudomonadati</taxon>
        <taxon>Pseudomonadota</taxon>
        <taxon>Gammaproteobacteria</taxon>
        <taxon>Lysobacterales</taxon>
        <taxon>Lysobacteraceae</taxon>
        <taxon>Xanthomonas</taxon>
    </lineage>
</organism>
<dbReference type="EMBL" id="MIGX01000118">
    <property type="protein sequence ID" value="PPT83276.1"/>
    <property type="molecule type" value="Genomic_DNA"/>
</dbReference>
<evidence type="ECO:0000313" key="3">
    <source>
        <dbReference type="EMBL" id="PPT83276.1"/>
    </source>
</evidence>
<dbReference type="InterPro" id="IPR047650">
    <property type="entry name" value="Transpos_IS110"/>
</dbReference>
<dbReference type="GO" id="GO:0003677">
    <property type="term" value="F:DNA binding"/>
    <property type="evidence" value="ECO:0007669"/>
    <property type="project" value="InterPro"/>
</dbReference>
<sequence length="467" mass="49404">MAKTDMAWQRLHDCRCDAVAQCCATRASDFAAVVGAASAATGVLAMSVAADGPRPPGVACVLYGSIVEVRAECGRPLSRSAKRARVGVRTAALRFSCPTSPNRCLSCEFEPTSMGIGRRSLAPESTAENVHVHATFCRDRCRQGRTRHACLAGRPGLDPGHYARGACLAGRTPGTDGMPADRAGSQRRRRTGRAAGAGAGRSARGAAVCPAPPGAGARVGPEGKTDALDARLLAMAAQCLHAAPTAALPAPLQARREGLHLRRTLLAQRDAQRRCLAQVTCQAVRGQWVEGIALLQQRIKDVSGQIAQAGAACSRLRKRPGLGPILRATLAARLPELGTVHPRKIVALVGLAPFNRASGRWRGQRRIQGGRAGVRRVLSMAAWAWIRTGSPLSHTYARLTSAGKPTDLAILARMHKYLRWLNAIARNQVPHNPPVIAFCMTVDSYKTATAASAAIVRIASTTNRAAV</sequence>
<dbReference type="PANTHER" id="PTHR33055:SF13">
    <property type="entry name" value="TRANSPOSASE"/>
    <property type="match status" value="1"/>
</dbReference>
<evidence type="ECO:0000256" key="1">
    <source>
        <dbReference type="SAM" id="MobiDB-lite"/>
    </source>
</evidence>
<evidence type="ECO:0000313" key="4">
    <source>
        <dbReference type="Proteomes" id="UP000239898"/>
    </source>
</evidence>
<evidence type="ECO:0000259" key="2">
    <source>
        <dbReference type="Pfam" id="PF02371"/>
    </source>
</evidence>
<dbReference type="GO" id="GO:0006313">
    <property type="term" value="P:DNA transposition"/>
    <property type="evidence" value="ECO:0007669"/>
    <property type="project" value="InterPro"/>
</dbReference>
<reference evidence="3 4" key="1">
    <citation type="submission" date="2016-08" db="EMBL/GenBank/DDBJ databases">
        <title>Evolution of the type three secretion system and type three effector repertoires in Xanthomonas.</title>
        <authorList>
            <person name="Merda D."/>
            <person name="Briand M."/>
            <person name="Bosis E."/>
            <person name="Rousseau C."/>
            <person name="Portier P."/>
            <person name="Jacques M.-A."/>
            <person name="Fischer-Le Saux M."/>
        </authorList>
    </citation>
    <scope>NUCLEOTIDE SEQUENCE [LARGE SCALE GENOMIC DNA]</scope>
    <source>
        <strain evidence="3 4">CFBP 4691</strain>
    </source>
</reference>
<comment type="caution">
    <text evidence="3">The sequence shown here is derived from an EMBL/GenBank/DDBJ whole genome shotgun (WGS) entry which is preliminary data.</text>
</comment>
<dbReference type="InterPro" id="IPR003346">
    <property type="entry name" value="Transposase_20"/>
</dbReference>
<gene>
    <name evidence="3" type="ORF">XthCFBP4691_16975</name>
</gene>
<dbReference type="GO" id="GO:0004803">
    <property type="term" value="F:transposase activity"/>
    <property type="evidence" value="ECO:0007669"/>
    <property type="project" value="InterPro"/>
</dbReference>
<feature type="domain" description="Transposase IS116/IS110/IS902 C-terminal" evidence="2">
    <location>
        <begin position="313"/>
        <end position="396"/>
    </location>
</feature>
<name>A0A2S6ZBF6_9XANT</name>
<dbReference type="Pfam" id="PF02371">
    <property type="entry name" value="Transposase_20"/>
    <property type="match status" value="1"/>
</dbReference>
<feature type="region of interest" description="Disordered" evidence="1">
    <location>
        <begin position="169"/>
        <end position="221"/>
    </location>
</feature>
<accession>A0A2S6ZBF6</accession>
<keyword evidence="4" id="KW-1185">Reference proteome</keyword>
<dbReference type="AlphaFoldDB" id="A0A2S6ZBF6"/>
<feature type="compositionally biased region" description="Low complexity" evidence="1">
    <location>
        <begin position="193"/>
        <end position="220"/>
    </location>
</feature>
<dbReference type="PANTHER" id="PTHR33055">
    <property type="entry name" value="TRANSPOSASE FOR INSERTION SEQUENCE ELEMENT IS1111A"/>
    <property type="match status" value="1"/>
</dbReference>